<feature type="domain" description="Gfo/Idh/MocA-like oxidoreductase bacterial type C-terminal" evidence="3">
    <location>
        <begin position="201"/>
        <end position="264"/>
    </location>
</feature>
<dbReference type="RefSeq" id="WP_244156266.1">
    <property type="nucleotide sequence ID" value="NZ_FTMA01000010.1"/>
</dbReference>
<reference evidence="5" key="1">
    <citation type="submission" date="2017-01" db="EMBL/GenBank/DDBJ databases">
        <authorList>
            <person name="Varghese N."/>
            <person name="Submissions S."/>
        </authorList>
    </citation>
    <scope>NUCLEOTIDE SEQUENCE [LARGE SCALE GENOMIC DNA]</scope>
    <source>
        <strain evidence="5">DSM 15366</strain>
    </source>
</reference>
<dbReference type="Pfam" id="PF01408">
    <property type="entry name" value="GFO_IDH_MocA"/>
    <property type="match status" value="1"/>
</dbReference>
<evidence type="ECO:0000313" key="4">
    <source>
        <dbReference type="EMBL" id="SIR32632.1"/>
    </source>
</evidence>
<gene>
    <name evidence="4" type="ORF">SAMN05421797_11052</name>
</gene>
<sequence>MPNQPQALKRRTFIKGTSATLLFTTLPSYAFQFFADEQPKKVALIGTGWYGTGDLLRLIQIANIEVVSLCDVDKNQLNTAAQLVAERQKNGKKPQLYTDYRTMLQKHRLDIVLIGTPDHWHALTCIAAIKSGAHVYVQKPSSVDVMEGEAMVAAAKKYNKVVQVGTQRKSTPHLIEAKKQIVDKGLLGTIGHVDMCCYYHMRANGNPPEQKVPDFFDYEMWTGPAPMRPYDGLPHKRWWRTFREYGNGITGDMCVHMLDTVRWIPFAGCLAWDGPNVLVPKGEFMFRKVGNLIYPIRNLQCLNMMKSTVIGNIELGETLMIQNTHGHLKSMEKKVF</sequence>
<keyword evidence="1" id="KW-0732">Signal</keyword>
<dbReference type="Gene3D" id="3.40.50.720">
    <property type="entry name" value="NAD(P)-binding Rossmann-like Domain"/>
    <property type="match status" value="1"/>
</dbReference>
<accession>A0A1N7A0N5</accession>
<dbReference type="InterPro" id="IPR000683">
    <property type="entry name" value="Gfo/Idh/MocA-like_OxRdtase_N"/>
</dbReference>
<dbReference type="InterPro" id="IPR050463">
    <property type="entry name" value="Gfo/Idh/MocA_oxidrdct_glycsds"/>
</dbReference>
<dbReference type="EMBL" id="FTMA01000010">
    <property type="protein sequence ID" value="SIR32632.1"/>
    <property type="molecule type" value="Genomic_DNA"/>
</dbReference>
<dbReference type="PANTHER" id="PTHR43818:SF5">
    <property type="entry name" value="OXIDOREDUCTASE FAMILY PROTEIN"/>
    <property type="match status" value="1"/>
</dbReference>
<keyword evidence="5" id="KW-1185">Reference proteome</keyword>
<evidence type="ECO:0000256" key="1">
    <source>
        <dbReference type="SAM" id="SignalP"/>
    </source>
</evidence>
<feature type="domain" description="Gfo/Idh/MocA-like oxidoreductase N-terminal" evidence="2">
    <location>
        <begin position="41"/>
        <end position="165"/>
    </location>
</feature>
<proteinExistence type="predicted"/>
<dbReference type="InterPro" id="IPR036291">
    <property type="entry name" value="NAD(P)-bd_dom_sf"/>
</dbReference>
<feature type="chain" id="PRO_5013292171" evidence="1">
    <location>
        <begin position="31"/>
        <end position="336"/>
    </location>
</feature>
<evidence type="ECO:0000259" key="3">
    <source>
        <dbReference type="Pfam" id="PF19051"/>
    </source>
</evidence>
<protein>
    <submittedName>
        <fullName evidence="4">Oxidoreductase family, C-terminal alpha/beta domain</fullName>
    </submittedName>
</protein>
<dbReference type="SUPFAM" id="SSF51735">
    <property type="entry name" value="NAD(P)-binding Rossmann-fold domains"/>
    <property type="match status" value="1"/>
</dbReference>
<dbReference type="Gene3D" id="3.30.360.10">
    <property type="entry name" value="Dihydrodipicolinate Reductase, domain 2"/>
    <property type="match status" value="1"/>
</dbReference>
<name>A0A1N7A0N5_9FLAO</name>
<dbReference type="GO" id="GO:0000166">
    <property type="term" value="F:nucleotide binding"/>
    <property type="evidence" value="ECO:0007669"/>
    <property type="project" value="InterPro"/>
</dbReference>
<dbReference type="STRING" id="228959.SAMN05421797_11052"/>
<organism evidence="4 5">
    <name type="scientific">Maribacter ulvicola</name>
    <dbReference type="NCBI Taxonomy" id="228959"/>
    <lineage>
        <taxon>Bacteria</taxon>
        <taxon>Pseudomonadati</taxon>
        <taxon>Bacteroidota</taxon>
        <taxon>Flavobacteriia</taxon>
        <taxon>Flavobacteriales</taxon>
        <taxon>Flavobacteriaceae</taxon>
        <taxon>Maribacter</taxon>
    </lineage>
</organism>
<feature type="signal peptide" evidence="1">
    <location>
        <begin position="1"/>
        <end position="30"/>
    </location>
</feature>
<dbReference type="Pfam" id="PF19051">
    <property type="entry name" value="GFO_IDH_MocA_C2"/>
    <property type="match status" value="1"/>
</dbReference>
<evidence type="ECO:0000259" key="2">
    <source>
        <dbReference type="Pfam" id="PF01408"/>
    </source>
</evidence>
<dbReference type="InterPro" id="IPR043906">
    <property type="entry name" value="Gfo/Idh/MocA_OxRdtase_bact_C"/>
</dbReference>
<dbReference type="PANTHER" id="PTHR43818">
    <property type="entry name" value="BCDNA.GH03377"/>
    <property type="match status" value="1"/>
</dbReference>
<dbReference type="AlphaFoldDB" id="A0A1N7A0N5"/>
<dbReference type="Proteomes" id="UP000186953">
    <property type="component" value="Unassembled WGS sequence"/>
</dbReference>
<evidence type="ECO:0000313" key="5">
    <source>
        <dbReference type="Proteomes" id="UP000186953"/>
    </source>
</evidence>
<dbReference type="SUPFAM" id="SSF55347">
    <property type="entry name" value="Glyceraldehyde-3-phosphate dehydrogenase-like, C-terminal domain"/>
    <property type="match status" value="1"/>
</dbReference>